<proteinExistence type="predicted"/>
<name>A0A9W5XMF9_9ACTN</name>
<comment type="caution">
    <text evidence="2">The sequence shown here is derived from an EMBL/GenBank/DDBJ whole genome shotgun (WGS) entry which is preliminary data.</text>
</comment>
<protein>
    <submittedName>
        <fullName evidence="2">Uncharacterized protein</fullName>
    </submittedName>
</protein>
<gene>
    <name evidence="2" type="ORF">Vse01_38910</name>
</gene>
<evidence type="ECO:0000313" key="2">
    <source>
        <dbReference type="EMBL" id="GIJ34743.1"/>
    </source>
</evidence>
<sequence>MRLDARCDDAIMIDDIPAGRRWHWWTVLRLGVVALWLVAAGTAWWTAPRQQSYDQAEADLAAGHVVAYQWGDRWDADRRTPWFGTADLESSGTLGPLFGWRTPDGRVWWTDTTYFEQVTIAGSVREASYAGPGAIGIAEQLQAAGLDSRSAALQPLGNLIAGTGLAAAVVIIGVLLTGPAPVLGTRWFWFWLVCLVPFGLGILWWLAREHPWARAGSPPASPRQRSRGPLGFALGLVAVLLSSMLLLVLGRLLGDWWVPRLDAR</sequence>
<feature type="transmembrane region" description="Helical" evidence="1">
    <location>
        <begin position="188"/>
        <end position="207"/>
    </location>
</feature>
<dbReference type="Proteomes" id="UP000607311">
    <property type="component" value="Unassembled WGS sequence"/>
</dbReference>
<feature type="transmembrane region" description="Helical" evidence="1">
    <location>
        <begin position="156"/>
        <end position="176"/>
    </location>
</feature>
<feature type="transmembrane region" description="Helical" evidence="1">
    <location>
        <begin position="228"/>
        <end position="249"/>
    </location>
</feature>
<keyword evidence="3" id="KW-1185">Reference proteome</keyword>
<keyword evidence="1" id="KW-1133">Transmembrane helix</keyword>
<evidence type="ECO:0000256" key="1">
    <source>
        <dbReference type="SAM" id="Phobius"/>
    </source>
</evidence>
<feature type="transmembrane region" description="Helical" evidence="1">
    <location>
        <begin position="22"/>
        <end position="45"/>
    </location>
</feature>
<organism evidence="2 3">
    <name type="scientific">Micromonospora sediminimaris</name>
    <dbReference type="NCBI Taxonomy" id="547162"/>
    <lineage>
        <taxon>Bacteria</taxon>
        <taxon>Bacillati</taxon>
        <taxon>Actinomycetota</taxon>
        <taxon>Actinomycetes</taxon>
        <taxon>Micromonosporales</taxon>
        <taxon>Micromonosporaceae</taxon>
        <taxon>Micromonospora</taxon>
    </lineage>
</organism>
<keyword evidence="1" id="KW-0812">Transmembrane</keyword>
<dbReference type="EMBL" id="BOPD01000023">
    <property type="protein sequence ID" value="GIJ34743.1"/>
    <property type="molecule type" value="Genomic_DNA"/>
</dbReference>
<keyword evidence="1" id="KW-0472">Membrane</keyword>
<dbReference type="AlphaFoldDB" id="A0A9W5XMF9"/>
<accession>A0A9W5XMF9</accession>
<evidence type="ECO:0000313" key="3">
    <source>
        <dbReference type="Proteomes" id="UP000607311"/>
    </source>
</evidence>
<reference evidence="2" key="1">
    <citation type="submission" date="2021-01" db="EMBL/GenBank/DDBJ databases">
        <title>Whole genome shotgun sequence of Verrucosispora sediminis NBRC 107745.</title>
        <authorList>
            <person name="Komaki H."/>
            <person name="Tamura T."/>
        </authorList>
    </citation>
    <scope>NUCLEOTIDE SEQUENCE</scope>
    <source>
        <strain evidence="2">NBRC 107745</strain>
    </source>
</reference>